<dbReference type="InterPro" id="IPR036097">
    <property type="entry name" value="HisK_dim/P_sf"/>
</dbReference>
<dbReference type="PANTHER" id="PTHR43065:SF29">
    <property type="entry name" value="SENSOR PROTEIN KINASE FLES"/>
    <property type="match status" value="1"/>
</dbReference>
<dbReference type="EMBL" id="SNYM01000006">
    <property type="protein sequence ID" value="TDQ48600.1"/>
    <property type="molecule type" value="Genomic_DNA"/>
</dbReference>
<dbReference type="SUPFAM" id="SSF47384">
    <property type="entry name" value="Homodimeric domain of signal transducing histidine kinase"/>
    <property type="match status" value="1"/>
</dbReference>
<evidence type="ECO:0000256" key="3">
    <source>
        <dbReference type="ARBA" id="ARBA00022553"/>
    </source>
</evidence>
<feature type="domain" description="PAS" evidence="5">
    <location>
        <begin position="27"/>
        <end position="63"/>
    </location>
</feature>
<keyword evidence="7" id="KW-1185">Reference proteome</keyword>
<dbReference type="SMART" id="SM00091">
    <property type="entry name" value="PAS"/>
    <property type="match status" value="1"/>
</dbReference>
<dbReference type="InterPro" id="IPR035965">
    <property type="entry name" value="PAS-like_dom_sf"/>
</dbReference>
<dbReference type="EC" id="2.7.13.3" evidence="2"/>
<dbReference type="PROSITE" id="PS50112">
    <property type="entry name" value="PAS"/>
    <property type="match status" value="1"/>
</dbReference>
<dbReference type="AlphaFoldDB" id="A0A4R6UNA0"/>
<evidence type="ECO:0000313" key="7">
    <source>
        <dbReference type="Proteomes" id="UP000295375"/>
    </source>
</evidence>
<dbReference type="Pfam" id="PF02518">
    <property type="entry name" value="HATPase_c"/>
    <property type="match status" value="1"/>
</dbReference>
<dbReference type="InterPro" id="IPR000014">
    <property type="entry name" value="PAS"/>
</dbReference>
<dbReference type="Pfam" id="PF00512">
    <property type="entry name" value="HisKA"/>
    <property type="match status" value="1"/>
</dbReference>
<proteinExistence type="predicted"/>
<dbReference type="Gene3D" id="3.30.450.20">
    <property type="entry name" value="PAS domain"/>
    <property type="match status" value="1"/>
</dbReference>
<dbReference type="InterPro" id="IPR005467">
    <property type="entry name" value="His_kinase_dom"/>
</dbReference>
<accession>A0A4R6UNA0</accession>
<comment type="caution">
    <text evidence="6">The sequence shown here is derived from an EMBL/GenBank/DDBJ whole genome shotgun (WGS) entry which is preliminary data.</text>
</comment>
<dbReference type="SMART" id="SM00387">
    <property type="entry name" value="HATPase_c"/>
    <property type="match status" value="1"/>
</dbReference>
<dbReference type="GO" id="GO:0000155">
    <property type="term" value="F:phosphorelay sensor kinase activity"/>
    <property type="evidence" value="ECO:0007669"/>
    <property type="project" value="InterPro"/>
</dbReference>
<dbReference type="InterPro" id="IPR004358">
    <property type="entry name" value="Sig_transdc_His_kin-like_C"/>
</dbReference>
<sequence length="365" mass="39953">MTDSSTQNLSFQSNRLLPGLMASDSQHSDQLRDLLSLLPIGVLLLDRNGRVVDANPVAIELLGTPLINQTWLTIIQRSFLPQPDDGLEVSLRSGKRVQIQTRALSDGDGQMIVITDLTETRLLQERLARKNRLAGVGQVMASLAHQLRTPIATAMLSAHALKKNANGSATAQKHSERLIERLQHMERQISDMLIVAGGGKPNVETLELNALLTQLKDQYASQMKNHRISFELSISKKACLITGNRHSLLGAFGNLIDNAIDALLNVTERKRVLHLSLQQTEQGAVVTLLDNGSGMNEQTLRRLKEPFFTTKSKGTGLGLAVVQAVCEAHQADLQVRSQPNVGSQFALVFPLYQSQSAQWPLSATA</sequence>
<name>A0A4R6UNA0_9GAMM</name>
<dbReference type="CDD" id="cd00082">
    <property type="entry name" value="HisKA"/>
    <property type="match status" value="1"/>
</dbReference>
<dbReference type="SUPFAM" id="SSF55874">
    <property type="entry name" value="ATPase domain of HSP90 chaperone/DNA topoisomerase II/histidine kinase"/>
    <property type="match status" value="1"/>
</dbReference>
<organism evidence="6 7">
    <name type="scientific">Permianibacter aggregans</name>
    <dbReference type="NCBI Taxonomy" id="1510150"/>
    <lineage>
        <taxon>Bacteria</taxon>
        <taxon>Pseudomonadati</taxon>
        <taxon>Pseudomonadota</taxon>
        <taxon>Gammaproteobacteria</taxon>
        <taxon>Pseudomonadales</taxon>
        <taxon>Pseudomonadaceae</taxon>
        <taxon>Permianibacter</taxon>
    </lineage>
</organism>
<keyword evidence="6" id="KW-0418">Kinase</keyword>
<comment type="catalytic activity">
    <reaction evidence="1">
        <text>ATP + protein L-histidine = ADP + protein N-phospho-L-histidine.</text>
        <dbReference type="EC" id="2.7.13.3"/>
    </reaction>
</comment>
<dbReference type="PROSITE" id="PS50109">
    <property type="entry name" value="HIS_KIN"/>
    <property type="match status" value="1"/>
</dbReference>
<dbReference type="InterPro" id="IPR036890">
    <property type="entry name" value="HATPase_C_sf"/>
</dbReference>
<evidence type="ECO:0000259" key="4">
    <source>
        <dbReference type="PROSITE" id="PS50109"/>
    </source>
</evidence>
<dbReference type="CDD" id="cd00075">
    <property type="entry name" value="HATPase"/>
    <property type="match status" value="1"/>
</dbReference>
<dbReference type="Gene3D" id="1.10.287.130">
    <property type="match status" value="1"/>
</dbReference>
<keyword evidence="6" id="KW-0808">Transferase</keyword>
<protein>
    <recommendedName>
        <fullName evidence="2">histidine kinase</fullName>
        <ecNumber evidence="2">2.7.13.3</ecNumber>
    </recommendedName>
</protein>
<evidence type="ECO:0000313" key="6">
    <source>
        <dbReference type="EMBL" id="TDQ48600.1"/>
    </source>
</evidence>
<dbReference type="SUPFAM" id="SSF55785">
    <property type="entry name" value="PYP-like sensor domain (PAS domain)"/>
    <property type="match status" value="1"/>
</dbReference>
<dbReference type="Pfam" id="PF13188">
    <property type="entry name" value="PAS_8"/>
    <property type="match status" value="1"/>
</dbReference>
<dbReference type="OrthoDB" id="9776727at2"/>
<dbReference type="CDD" id="cd00130">
    <property type="entry name" value="PAS"/>
    <property type="match status" value="1"/>
</dbReference>
<reference evidence="6 7" key="1">
    <citation type="submission" date="2019-03" db="EMBL/GenBank/DDBJ databases">
        <title>Genomic Encyclopedia of Type Strains, Phase IV (KMG-IV): sequencing the most valuable type-strain genomes for metagenomic binning, comparative biology and taxonomic classification.</title>
        <authorList>
            <person name="Goeker M."/>
        </authorList>
    </citation>
    <scope>NUCLEOTIDE SEQUENCE [LARGE SCALE GENOMIC DNA]</scope>
    <source>
        <strain evidence="6 7">DSM 103792</strain>
    </source>
</reference>
<keyword evidence="3" id="KW-0597">Phosphoprotein</keyword>
<dbReference type="PANTHER" id="PTHR43065">
    <property type="entry name" value="SENSOR HISTIDINE KINASE"/>
    <property type="match status" value="1"/>
</dbReference>
<dbReference type="RefSeq" id="WP_133589705.1">
    <property type="nucleotide sequence ID" value="NZ_CP037953.1"/>
</dbReference>
<evidence type="ECO:0000259" key="5">
    <source>
        <dbReference type="PROSITE" id="PS50112"/>
    </source>
</evidence>
<evidence type="ECO:0000256" key="2">
    <source>
        <dbReference type="ARBA" id="ARBA00012438"/>
    </source>
</evidence>
<feature type="domain" description="Histidine kinase" evidence="4">
    <location>
        <begin position="142"/>
        <end position="353"/>
    </location>
</feature>
<dbReference type="SMART" id="SM00388">
    <property type="entry name" value="HisKA"/>
    <property type="match status" value="1"/>
</dbReference>
<dbReference type="PRINTS" id="PR00344">
    <property type="entry name" value="BCTRLSENSOR"/>
</dbReference>
<dbReference type="InterPro" id="IPR003594">
    <property type="entry name" value="HATPase_dom"/>
</dbReference>
<dbReference type="InterPro" id="IPR003661">
    <property type="entry name" value="HisK_dim/P_dom"/>
</dbReference>
<evidence type="ECO:0000256" key="1">
    <source>
        <dbReference type="ARBA" id="ARBA00000085"/>
    </source>
</evidence>
<gene>
    <name evidence="6" type="ORF">EV696_10640</name>
</gene>
<dbReference type="Gene3D" id="3.30.565.10">
    <property type="entry name" value="Histidine kinase-like ATPase, C-terminal domain"/>
    <property type="match status" value="1"/>
</dbReference>
<dbReference type="Proteomes" id="UP000295375">
    <property type="component" value="Unassembled WGS sequence"/>
</dbReference>